<dbReference type="RefSeq" id="WP_341403239.1">
    <property type="nucleotide sequence ID" value="NZ_JBBUKT010000001.1"/>
</dbReference>
<comment type="similarity">
    <text evidence="1">Belongs to the pectinesterase family.</text>
</comment>
<dbReference type="Gene3D" id="2.160.20.10">
    <property type="entry name" value="Single-stranded right-handed beta-helix, Pectin lyase-like"/>
    <property type="match status" value="1"/>
</dbReference>
<dbReference type="InterPro" id="IPR011050">
    <property type="entry name" value="Pectin_lyase_fold/virulence"/>
</dbReference>
<sequence length="344" mass="38287">MKPFLPAWLLVFSCAIVPCFADPLAVPALSALPLPADIDAVISTGKDSKFKTLQEAVDAAPDHATKPYVILLKPGRYRWQQTLIPKSKRFIHLVGENPVTTTVSFHLNVYETLKERRLENLEGITLIAQGDDFRATNLTIENTSGDHGQALALRLDGDRCAVRNCRLLGWQDTLMANNGRHYFKDCYIEGRVDFIYGSGTAFFEGCELRSKNGGYVTAASTPEENPFGYVFSHCKLTADPTPWDAEASNKKPPLAFLGRPWRPNASVIFLRCEMGSHIHPDGWNNWDKAENEKTARYGEYQSTGPGARVNSRVKWSRQLTDEQAKAINVEKVFGGSDGWNPAKP</sequence>
<accession>A0ABU9AQH3</accession>
<dbReference type="PANTHER" id="PTHR31321:SF57">
    <property type="entry name" value="PECTINESTERASE 53-RELATED"/>
    <property type="match status" value="1"/>
</dbReference>
<protein>
    <submittedName>
        <fullName evidence="6">Pectinesterase family protein</fullName>
    </submittedName>
</protein>
<reference evidence="6 7" key="1">
    <citation type="submission" date="2024-04" db="EMBL/GenBank/DDBJ databases">
        <title>Luteolibacter sp. isolated from soil.</title>
        <authorList>
            <person name="An J."/>
        </authorList>
    </citation>
    <scope>NUCLEOTIDE SEQUENCE [LARGE SCALE GENOMIC DNA]</scope>
    <source>
        <strain evidence="6 7">Y139</strain>
    </source>
</reference>
<dbReference type="SUPFAM" id="SSF51126">
    <property type="entry name" value="Pectin lyase-like"/>
    <property type="match status" value="1"/>
</dbReference>
<dbReference type="PANTHER" id="PTHR31321">
    <property type="entry name" value="ACYL-COA THIOESTER HYDROLASE YBHC-RELATED"/>
    <property type="match status" value="1"/>
</dbReference>
<organism evidence="6 7">
    <name type="scientific">Luteolibacter soli</name>
    <dbReference type="NCBI Taxonomy" id="3135280"/>
    <lineage>
        <taxon>Bacteria</taxon>
        <taxon>Pseudomonadati</taxon>
        <taxon>Verrucomicrobiota</taxon>
        <taxon>Verrucomicrobiia</taxon>
        <taxon>Verrucomicrobiales</taxon>
        <taxon>Verrucomicrobiaceae</taxon>
        <taxon>Luteolibacter</taxon>
    </lineage>
</organism>
<proteinExistence type="inferred from homology"/>
<evidence type="ECO:0000256" key="2">
    <source>
        <dbReference type="ARBA" id="ARBA00022801"/>
    </source>
</evidence>
<keyword evidence="2" id="KW-0378">Hydrolase</keyword>
<dbReference type="Pfam" id="PF01095">
    <property type="entry name" value="Pectinesterase"/>
    <property type="match status" value="1"/>
</dbReference>
<dbReference type="Proteomes" id="UP001371305">
    <property type="component" value="Unassembled WGS sequence"/>
</dbReference>
<dbReference type="InterPro" id="IPR000070">
    <property type="entry name" value="Pectinesterase_cat"/>
</dbReference>
<keyword evidence="7" id="KW-1185">Reference proteome</keyword>
<evidence type="ECO:0000313" key="7">
    <source>
        <dbReference type="Proteomes" id="UP001371305"/>
    </source>
</evidence>
<name>A0ABU9AQH3_9BACT</name>
<evidence type="ECO:0000313" key="6">
    <source>
        <dbReference type="EMBL" id="MEK7949823.1"/>
    </source>
</evidence>
<evidence type="ECO:0000256" key="4">
    <source>
        <dbReference type="SAM" id="SignalP"/>
    </source>
</evidence>
<dbReference type="InterPro" id="IPR012334">
    <property type="entry name" value="Pectin_lyas_fold"/>
</dbReference>
<keyword evidence="4" id="KW-0732">Signal</keyword>
<feature type="signal peptide" evidence="4">
    <location>
        <begin position="1"/>
        <end position="21"/>
    </location>
</feature>
<comment type="caution">
    <text evidence="6">The sequence shown here is derived from an EMBL/GenBank/DDBJ whole genome shotgun (WGS) entry which is preliminary data.</text>
</comment>
<feature type="chain" id="PRO_5046867394" evidence="4">
    <location>
        <begin position="22"/>
        <end position="344"/>
    </location>
</feature>
<keyword evidence="3" id="KW-0063">Aspartyl esterase</keyword>
<evidence type="ECO:0000256" key="3">
    <source>
        <dbReference type="ARBA" id="ARBA00023085"/>
    </source>
</evidence>
<evidence type="ECO:0000256" key="1">
    <source>
        <dbReference type="ARBA" id="ARBA00008891"/>
    </source>
</evidence>
<feature type="domain" description="Pectinesterase catalytic" evidence="5">
    <location>
        <begin position="39"/>
        <end position="332"/>
    </location>
</feature>
<dbReference type="EMBL" id="JBBUKT010000001">
    <property type="protein sequence ID" value="MEK7949823.1"/>
    <property type="molecule type" value="Genomic_DNA"/>
</dbReference>
<gene>
    <name evidence="6" type="ORF">WKV53_04935</name>
</gene>
<evidence type="ECO:0000259" key="5">
    <source>
        <dbReference type="Pfam" id="PF01095"/>
    </source>
</evidence>